<dbReference type="Gene3D" id="6.10.140.1740">
    <property type="match status" value="1"/>
</dbReference>
<keyword evidence="3 9" id="KW-0479">Metal-binding</keyword>
<dbReference type="EMBL" id="CAJNOQ010000019">
    <property type="protein sequence ID" value="CAF0741251.1"/>
    <property type="molecule type" value="Genomic_DNA"/>
</dbReference>
<evidence type="ECO:0000313" key="15">
    <source>
        <dbReference type="EMBL" id="CAF3519555.1"/>
    </source>
</evidence>
<comment type="domain">
    <text evidence="11">The PHD-type zinc finger mediates the binding to H3K4me3.</text>
</comment>
<dbReference type="InterPro" id="IPR028651">
    <property type="entry name" value="ING_fam"/>
</dbReference>
<comment type="caution">
    <text evidence="14">The sequence shown here is derived from an EMBL/GenBank/DDBJ whole genome shotgun (WGS) entry which is preliminary data.</text>
</comment>
<evidence type="ECO:0000256" key="2">
    <source>
        <dbReference type="ARBA" id="ARBA00010210"/>
    </source>
</evidence>
<feature type="binding site" evidence="9">
    <location>
        <position position="208"/>
    </location>
    <ligand>
        <name>Zn(2+)</name>
        <dbReference type="ChEBI" id="CHEBI:29105"/>
        <label>2</label>
    </ligand>
</feature>
<dbReference type="InterPro" id="IPR013083">
    <property type="entry name" value="Znf_RING/FYVE/PHD"/>
</dbReference>
<evidence type="ECO:0000313" key="16">
    <source>
        <dbReference type="Proteomes" id="UP000663829"/>
    </source>
</evidence>
<gene>
    <name evidence="14" type="ORF">GPM918_LOCUS279</name>
    <name evidence="15" type="ORF">SRO942_LOCUS280</name>
</gene>
<dbReference type="PANTHER" id="PTHR10333">
    <property type="entry name" value="INHIBITOR OF GROWTH PROTEIN"/>
    <property type="match status" value="1"/>
</dbReference>
<sequence length="247" mass="29295">MEFEEFVESLESLPIDLSRNLRLLRELDDKNLQLRQECFHISDKFKQEIDNIQKREHIKILNDIQIRRLQLADEKVVLAEQASELCEKHIRRLDDILDHITTQQSIMKMSNVHNKKRSLSPSTDDQNQNNNKKRKTKQILDSVLNKKQLPETKTFVRVPKKLLQSTTTNNITTDQERINIEEYGMEIDPNEPRYCTCNQVSFGRMIKCDNESCPLEWFHFQCVNVDVAPKSDQLWFCPQCRENIKHK</sequence>
<dbReference type="PROSITE" id="PS01359">
    <property type="entry name" value="ZF_PHD_1"/>
    <property type="match status" value="1"/>
</dbReference>
<evidence type="ECO:0000313" key="14">
    <source>
        <dbReference type="EMBL" id="CAF0741251.1"/>
    </source>
</evidence>
<feature type="binding site" evidence="9">
    <location>
        <position position="197"/>
    </location>
    <ligand>
        <name>Zn(2+)</name>
        <dbReference type="ChEBI" id="CHEBI:29105"/>
        <label>1</label>
    </ligand>
</feature>
<keyword evidence="6 11" id="KW-0156">Chromatin regulator</keyword>
<dbReference type="Gene3D" id="3.30.40.10">
    <property type="entry name" value="Zinc/RING finger domain, C3HC4 (zinc finger)"/>
    <property type="match status" value="1"/>
</dbReference>
<feature type="binding site" evidence="9">
    <location>
        <position position="195"/>
    </location>
    <ligand>
        <name>Zn(2+)</name>
        <dbReference type="ChEBI" id="CHEBI:29105"/>
        <label>1</label>
    </ligand>
</feature>
<evidence type="ECO:0000256" key="7">
    <source>
        <dbReference type="ARBA" id="ARBA00023242"/>
    </source>
</evidence>
<keyword evidence="16" id="KW-1185">Reference proteome</keyword>
<protein>
    <recommendedName>
        <fullName evidence="11">Inhibitor of growth protein</fullName>
    </recommendedName>
</protein>
<dbReference type="GO" id="GO:0006325">
    <property type="term" value="P:chromatin organization"/>
    <property type="evidence" value="ECO:0007669"/>
    <property type="project" value="UniProtKB-KW"/>
</dbReference>
<keyword evidence="4 10" id="KW-0863">Zinc-finger</keyword>
<comment type="similarity">
    <text evidence="2 11">Belongs to the ING family.</text>
</comment>
<feature type="site" description="Histone H3K4me3 binding" evidence="8">
    <location>
        <position position="217"/>
    </location>
</feature>
<feature type="domain" description="PHD-type" evidence="13">
    <location>
        <begin position="192"/>
        <end position="243"/>
    </location>
</feature>
<feature type="region of interest" description="Disordered" evidence="12">
    <location>
        <begin position="108"/>
        <end position="138"/>
    </location>
</feature>
<organism evidence="14 16">
    <name type="scientific">Didymodactylos carnosus</name>
    <dbReference type="NCBI Taxonomy" id="1234261"/>
    <lineage>
        <taxon>Eukaryota</taxon>
        <taxon>Metazoa</taxon>
        <taxon>Spiralia</taxon>
        <taxon>Gnathifera</taxon>
        <taxon>Rotifera</taxon>
        <taxon>Eurotatoria</taxon>
        <taxon>Bdelloidea</taxon>
        <taxon>Philodinida</taxon>
        <taxon>Philodinidae</taxon>
        <taxon>Didymodactylos</taxon>
    </lineage>
</organism>
<dbReference type="GO" id="GO:0005634">
    <property type="term" value="C:nucleus"/>
    <property type="evidence" value="ECO:0007669"/>
    <property type="project" value="UniProtKB-SubCell"/>
</dbReference>
<comment type="subunit">
    <text evidence="11">Component of an histone acetyltransferase complex. Interacts with H3K4me3 and to a lesser extent with H3K4me2.</text>
</comment>
<dbReference type="InterPro" id="IPR011011">
    <property type="entry name" value="Znf_FYVE_PHD"/>
</dbReference>
<evidence type="ECO:0000256" key="10">
    <source>
        <dbReference type="PROSITE-ProRule" id="PRU00146"/>
    </source>
</evidence>
<name>A0A813NN66_9BILA</name>
<feature type="binding site" evidence="9">
    <location>
        <position position="222"/>
    </location>
    <ligand>
        <name>Zn(2+)</name>
        <dbReference type="ChEBI" id="CHEBI:29105"/>
        <label>1</label>
    </ligand>
</feature>
<evidence type="ECO:0000256" key="6">
    <source>
        <dbReference type="ARBA" id="ARBA00022853"/>
    </source>
</evidence>
<dbReference type="GO" id="GO:0006355">
    <property type="term" value="P:regulation of DNA-templated transcription"/>
    <property type="evidence" value="ECO:0007669"/>
    <property type="project" value="TreeGrafter"/>
</dbReference>
<evidence type="ECO:0000256" key="11">
    <source>
        <dbReference type="RuleBase" id="RU361213"/>
    </source>
</evidence>
<dbReference type="EMBL" id="CAJOBC010000019">
    <property type="protein sequence ID" value="CAF3519555.1"/>
    <property type="molecule type" value="Genomic_DNA"/>
</dbReference>
<dbReference type="SMART" id="SM00249">
    <property type="entry name" value="PHD"/>
    <property type="match status" value="1"/>
</dbReference>
<evidence type="ECO:0000256" key="12">
    <source>
        <dbReference type="SAM" id="MobiDB-lite"/>
    </source>
</evidence>
<dbReference type="Proteomes" id="UP000681722">
    <property type="component" value="Unassembled WGS sequence"/>
</dbReference>
<feature type="binding site" evidence="9">
    <location>
        <position position="240"/>
    </location>
    <ligand>
        <name>Zn(2+)</name>
        <dbReference type="ChEBI" id="CHEBI:29105"/>
        <label>2</label>
    </ligand>
</feature>
<dbReference type="InterPro" id="IPR001965">
    <property type="entry name" value="Znf_PHD"/>
</dbReference>
<keyword evidence="5 9" id="KW-0862">Zinc</keyword>
<evidence type="ECO:0000256" key="8">
    <source>
        <dbReference type="PIRSR" id="PIRSR628651-50"/>
    </source>
</evidence>
<dbReference type="SMART" id="SM01408">
    <property type="entry name" value="ING"/>
    <property type="match status" value="1"/>
</dbReference>
<evidence type="ECO:0000256" key="4">
    <source>
        <dbReference type="ARBA" id="ARBA00022771"/>
    </source>
</evidence>
<dbReference type="InterPro" id="IPR019787">
    <property type="entry name" value="Znf_PHD-finger"/>
</dbReference>
<feature type="site" description="Histone H3K4me3 binding" evidence="8">
    <location>
        <position position="209"/>
    </location>
</feature>
<dbReference type="PROSITE" id="PS50016">
    <property type="entry name" value="ZF_PHD_2"/>
    <property type="match status" value="1"/>
</dbReference>
<feature type="site" description="Histone H3K4me3 binding" evidence="8">
    <location>
        <position position="205"/>
    </location>
</feature>
<feature type="binding site" evidence="9">
    <location>
        <position position="237"/>
    </location>
    <ligand>
        <name>Zn(2+)</name>
        <dbReference type="ChEBI" id="CHEBI:29105"/>
        <label>2</label>
    </ligand>
</feature>
<evidence type="ECO:0000256" key="1">
    <source>
        <dbReference type="ARBA" id="ARBA00004123"/>
    </source>
</evidence>
<evidence type="ECO:0000256" key="3">
    <source>
        <dbReference type="ARBA" id="ARBA00022723"/>
    </source>
</evidence>
<feature type="site" description="Histone H3K4me3 binding" evidence="8">
    <location>
        <position position="194"/>
    </location>
</feature>
<dbReference type="AlphaFoldDB" id="A0A813NN66"/>
<dbReference type="CDD" id="cd16859">
    <property type="entry name" value="ING_ING4_5"/>
    <property type="match status" value="1"/>
</dbReference>
<evidence type="ECO:0000256" key="9">
    <source>
        <dbReference type="PIRSR" id="PIRSR628651-51"/>
    </source>
</evidence>
<proteinExistence type="inferred from homology"/>
<comment type="subcellular location">
    <subcellularLocation>
        <location evidence="1 11">Nucleus</location>
    </subcellularLocation>
</comment>
<dbReference type="InterPro" id="IPR024610">
    <property type="entry name" value="ING_N_histone-binding"/>
</dbReference>
<evidence type="ECO:0000256" key="5">
    <source>
        <dbReference type="ARBA" id="ARBA00022833"/>
    </source>
</evidence>
<dbReference type="SUPFAM" id="SSF57903">
    <property type="entry name" value="FYVE/PHD zinc finger"/>
    <property type="match status" value="1"/>
</dbReference>
<accession>A0A813NN66</accession>
<feature type="binding site" evidence="9">
    <location>
        <position position="213"/>
    </location>
    <ligand>
        <name>Zn(2+)</name>
        <dbReference type="ChEBI" id="CHEBI:29105"/>
        <label>2</label>
    </ligand>
</feature>
<dbReference type="InterPro" id="IPR019786">
    <property type="entry name" value="Zinc_finger_PHD-type_CS"/>
</dbReference>
<comment type="function">
    <text evidence="11">Component of an histone acetyltransferase complex.</text>
</comment>
<feature type="binding site" evidence="9">
    <location>
        <position position="219"/>
    </location>
    <ligand>
        <name>Zn(2+)</name>
        <dbReference type="ChEBI" id="CHEBI:29105"/>
        <label>1</label>
    </ligand>
</feature>
<dbReference type="Proteomes" id="UP000663829">
    <property type="component" value="Unassembled WGS sequence"/>
</dbReference>
<keyword evidence="7 11" id="KW-0539">Nucleus</keyword>
<reference evidence="14" key="1">
    <citation type="submission" date="2021-02" db="EMBL/GenBank/DDBJ databases">
        <authorList>
            <person name="Nowell W R."/>
        </authorList>
    </citation>
    <scope>NUCLEOTIDE SEQUENCE</scope>
</reference>
<dbReference type="PANTHER" id="PTHR10333:SF42">
    <property type="entry name" value="INHIBITOR OF GROWTH PROTEIN 5"/>
    <property type="match status" value="1"/>
</dbReference>
<dbReference type="OrthoDB" id="5411773at2759"/>
<dbReference type="GO" id="GO:0008270">
    <property type="term" value="F:zinc ion binding"/>
    <property type="evidence" value="ECO:0007669"/>
    <property type="project" value="UniProtKB-KW"/>
</dbReference>
<dbReference type="Pfam" id="PF12998">
    <property type="entry name" value="ING"/>
    <property type="match status" value="1"/>
</dbReference>
<evidence type="ECO:0000259" key="13">
    <source>
        <dbReference type="PROSITE" id="PS50016"/>
    </source>
</evidence>